<dbReference type="OrthoDB" id="1001765at2759"/>
<proteinExistence type="predicted"/>
<evidence type="ECO:0000313" key="3">
    <source>
        <dbReference type="Proteomes" id="UP000800200"/>
    </source>
</evidence>
<dbReference type="PANTHER" id="PTHR31694">
    <property type="entry name" value="DESICCATION-LIKE PROTEIN"/>
    <property type="match status" value="1"/>
</dbReference>
<dbReference type="AlphaFoldDB" id="A0A6A6ENB0"/>
<dbReference type="InterPro" id="IPR009078">
    <property type="entry name" value="Ferritin-like_SF"/>
</dbReference>
<dbReference type="PANTHER" id="PTHR31694:SF26">
    <property type="entry name" value="OS05G0151100 PROTEIN"/>
    <property type="match status" value="1"/>
</dbReference>
<dbReference type="InterPro" id="IPR052965">
    <property type="entry name" value="Pigment-catalase-like"/>
</dbReference>
<dbReference type="Pfam" id="PF13668">
    <property type="entry name" value="Ferritin_2"/>
    <property type="match status" value="1"/>
</dbReference>
<gene>
    <name evidence="2" type="ORF">K469DRAFT_653498</name>
</gene>
<reference evidence="2" key="1">
    <citation type="journal article" date="2020" name="Stud. Mycol.">
        <title>101 Dothideomycetes genomes: a test case for predicting lifestyles and emergence of pathogens.</title>
        <authorList>
            <person name="Haridas S."/>
            <person name="Albert R."/>
            <person name="Binder M."/>
            <person name="Bloem J."/>
            <person name="Labutti K."/>
            <person name="Salamov A."/>
            <person name="Andreopoulos B."/>
            <person name="Baker S."/>
            <person name="Barry K."/>
            <person name="Bills G."/>
            <person name="Bluhm B."/>
            <person name="Cannon C."/>
            <person name="Castanera R."/>
            <person name="Culley D."/>
            <person name="Daum C."/>
            <person name="Ezra D."/>
            <person name="Gonzalez J."/>
            <person name="Henrissat B."/>
            <person name="Kuo A."/>
            <person name="Liang C."/>
            <person name="Lipzen A."/>
            <person name="Lutzoni F."/>
            <person name="Magnuson J."/>
            <person name="Mondo S."/>
            <person name="Nolan M."/>
            <person name="Ohm R."/>
            <person name="Pangilinan J."/>
            <person name="Park H.-J."/>
            <person name="Ramirez L."/>
            <person name="Alfaro M."/>
            <person name="Sun H."/>
            <person name="Tritt A."/>
            <person name="Yoshinaga Y."/>
            <person name="Zwiers L.-H."/>
            <person name="Turgeon B."/>
            <person name="Goodwin S."/>
            <person name="Spatafora J."/>
            <person name="Crous P."/>
            <person name="Grigoriev I."/>
        </authorList>
    </citation>
    <scope>NUCLEOTIDE SEQUENCE</scope>
    <source>
        <strain evidence="2">CBS 207.26</strain>
    </source>
</reference>
<feature type="signal peptide" evidence="1">
    <location>
        <begin position="1"/>
        <end position="19"/>
    </location>
</feature>
<name>A0A6A6ENB0_9PEZI</name>
<dbReference type="SUPFAM" id="SSF47240">
    <property type="entry name" value="Ferritin-like"/>
    <property type="match status" value="1"/>
</dbReference>
<dbReference type="Proteomes" id="UP000800200">
    <property type="component" value="Unassembled WGS sequence"/>
</dbReference>
<feature type="chain" id="PRO_5025504706" description="Ferritin-like domain-containing protein" evidence="1">
    <location>
        <begin position="20"/>
        <end position="309"/>
    </location>
</feature>
<accession>A0A6A6ENB0</accession>
<sequence length="309" mass="33465">MKVLPTSVLVLATASTSLAHPTPEKRAITDVDILQYALTLEHLEDRFYREGLANFTKEDFMEAGFNETFYNNIKEVSYDETTHVSFLTKALQGVNAAPVAECTYAFGITDVKTFVATASILEGVGVSAYLGAAASIMEKAYITAAGSILTLESRHSAYLRAAQHQSPLPQAFDAPLGFNQVYTLAAPFIKSCPESNGMLPVKAFPMLMLDASNLNIMTNAWITLDTKGYVVEKPADCELYAAWASVTGPTFVPATWEGNGKFKTSVPPGFHGQSYVVITTKRDCMTDDCVIAGPAIVEVQGVQGTEMMR</sequence>
<keyword evidence="3" id="KW-1185">Reference proteome</keyword>
<evidence type="ECO:0008006" key="4">
    <source>
        <dbReference type="Google" id="ProtNLM"/>
    </source>
</evidence>
<protein>
    <recommendedName>
        <fullName evidence="4">Ferritin-like domain-containing protein</fullName>
    </recommendedName>
</protein>
<evidence type="ECO:0000256" key="1">
    <source>
        <dbReference type="SAM" id="SignalP"/>
    </source>
</evidence>
<evidence type="ECO:0000313" key="2">
    <source>
        <dbReference type="EMBL" id="KAF2192198.1"/>
    </source>
</evidence>
<keyword evidence="1" id="KW-0732">Signal</keyword>
<dbReference type="EMBL" id="ML994615">
    <property type="protein sequence ID" value="KAF2192198.1"/>
    <property type="molecule type" value="Genomic_DNA"/>
</dbReference>
<organism evidence="2 3">
    <name type="scientific">Zopfia rhizophila CBS 207.26</name>
    <dbReference type="NCBI Taxonomy" id="1314779"/>
    <lineage>
        <taxon>Eukaryota</taxon>
        <taxon>Fungi</taxon>
        <taxon>Dikarya</taxon>
        <taxon>Ascomycota</taxon>
        <taxon>Pezizomycotina</taxon>
        <taxon>Dothideomycetes</taxon>
        <taxon>Dothideomycetes incertae sedis</taxon>
        <taxon>Zopfiaceae</taxon>
        <taxon>Zopfia</taxon>
    </lineage>
</organism>